<name>A0AAI8VGD8_9PEZI</name>
<protein>
    <submittedName>
        <fullName evidence="2">Uu.00g114550.m01.CDS01</fullName>
    </submittedName>
</protein>
<reference evidence="2" key="1">
    <citation type="submission" date="2023-10" db="EMBL/GenBank/DDBJ databases">
        <authorList>
            <person name="Hackl T."/>
        </authorList>
    </citation>
    <scope>NUCLEOTIDE SEQUENCE</scope>
</reference>
<dbReference type="Proteomes" id="UP001295740">
    <property type="component" value="Unassembled WGS sequence"/>
</dbReference>
<feature type="signal peptide" evidence="1">
    <location>
        <begin position="1"/>
        <end position="19"/>
    </location>
</feature>
<gene>
    <name evidence="2" type="ORF">KHLLAP_LOCUS4529</name>
</gene>
<organism evidence="2 3">
    <name type="scientific">Anthostomella pinea</name>
    <dbReference type="NCBI Taxonomy" id="933095"/>
    <lineage>
        <taxon>Eukaryota</taxon>
        <taxon>Fungi</taxon>
        <taxon>Dikarya</taxon>
        <taxon>Ascomycota</taxon>
        <taxon>Pezizomycotina</taxon>
        <taxon>Sordariomycetes</taxon>
        <taxon>Xylariomycetidae</taxon>
        <taxon>Xylariales</taxon>
        <taxon>Xylariaceae</taxon>
        <taxon>Anthostomella</taxon>
    </lineage>
</organism>
<evidence type="ECO:0000313" key="2">
    <source>
        <dbReference type="EMBL" id="CAJ2504061.1"/>
    </source>
</evidence>
<keyword evidence="1" id="KW-0732">Signal</keyword>
<sequence>MHLSTGLAPAVLALTSVQAALIPSTTTGSPLAARDDTACTWTDPVLGVLTCDIWVVHLLRDAMTVQSNDFVGEVEAGLTEALMDVANGNACRPDVAAQDQYTGFEILYDGVARGDEAAAADNSQSINALCLPGMIGDTASLTCWGTK</sequence>
<feature type="chain" id="PRO_5042566115" evidence="1">
    <location>
        <begin position="20"/>
        <end position="147"/>
    </location>
</feature>
<keyword evidence="3" id="KW-1185">Reference proteome</keyword>
<comment type="caution">
    <text evidence="2">The sequence shown here is derived from an EMBL/GenBank/DDBJ whole genome shotgun (WGS) entry which is preliminary data.</text>
</comment>
<accession>A0AAI8VGD8</accession>
<proteinExistence type="predicted"/>
<dbReference type="AlphaFoldDB" id="A0AAI8VGD8"/>
<evidence type="ECO:0000313" key="3">
    <source>
        <dbReference type="Proteomes" id="UP001295740"/>
    </source>
</evidence>
<dbReference type="EMBL" id="CAUWAG010000006">
    <property type="protein sequence ID" value="CAJ2504061.1"/>
    <property type="molecule type" value="Genomic_DNA"/>
</dbReference>
<evidence type="ECO:0000256" key="1">
    <source>
        <dbReference type="SAM" id="SignalP"/>
    </source>
</evidence>